<protein>
    <recommendedName>
        <fullName evidence="4">DUF2029 domain-containing protein</fullName>
    </recommendedName>
</protein>
<dbReference type="RefSeq" id="WP_263738375.1">
    <property type="nucleotide sequence ID" value="NZ_JAOWKZ010000001.1"/>
</dbReference>
<evidence type="ECO:0000313" key="3">
    <source>
        <dbReference type="Proteomes" id="UP001652564"/>
    </source>
</evidence>
<gene>
    <name evidence="2" type="ORF">OEZ71_02655</name>
</gene>
<feature type="transmembrane region" description="Helical" evidence="1">
    <location>
        <begin position="288"/>
        <end position="306"/>
    </location>
</feature>
<feature type="transmembrane region" description="Helical" evidence="1">
    <location>
        <begin position="99"/>
        <end position="119"/>
    </location>
</feature>
<keyword evidence="1" id="KW-0472">Membrane</keyword>
<keyword evidence="1" id="KW-1133">Transmembrane helix</keyword>
<evidence type="ECO:0000313" key="2">
    <source>
        <dbReference type="EMBL" id="MCV2871190.1"/>
    </source>
</evidence>
<dbReference type="EMBL" id="JAOWKZ010000001">
    <property type="protein sequence ID" value="MCV2871190.1"/>
    <property type="molecule type" value="Genomic_DNA"/>
</dbReference>
<keyword evidence="1" id="KW-0812">Transmembrane</keyword>
<feature type="transmembrane region" description="Helical" evidence="1">
    <location>
        <begin position="128"/>
        <end position="144"/>
    </location>
</feature>
<sequence length="521" mass="58318">MRATIDNTQTAFPKYRFPVANNLANGAVFAFAMCLGLLMFLWDRQINLDTAWYLVATRDWLDGARLYVDIVELNPPLNFYFTVPPILLSDLLGISDTNAQYLFVCIATFLSMFICWNLAPRVQTNQRLLFLLGLGLAMTVPAMNDIGQREHFLIILTTPWLVSQLPLQQRLRGRTRIFLAAVAALGICLKPYFVLIPAAITLGQVLTSRSLRPILSASNLTMVAVGTSYVAVVYILYPEYFRDVVPLAREFYGAFSLPASSVCRYLAIIFFPFAPLLLLLLVRRNVPAGSGVLISATLAGVVVYFVQWKGFPYHSIPFEAFALMTCFWALAHAERMTPIAVGAIMGILGSHYLSHLQGMYRSEAERVPQHIVSAGWQPLKIASLSTHVSSGPPIALEIDADWSSRYAHLWPVPGAQRALASTDCDSEPERCARFEAILDDTRKNILADLSASRPEVLIVEHEYYFFGQSDFSWDIYMRADPAWSEIIGDYRLALTDENFEIWIRCAQAQGAIAESCRDLDV</sequence>
<comment type="caution">
    <text evidence="2">The sequence shown here is derived from an EMBL/GenBank/DDBJ whole genome shotgun (WGS) entry which is preliminary data.</text>
</comment>
<evidence type="ECO:0008006" key="4">
    <source>
        <dbReference type="Google" id="ProtNLM"/>
    </source>
</evidence>
<keyword evidence="3" id="KW-1185">Reference proteome</keyword>
<reference evidence="2 3" key="1">
    <citation type="submission" date="2022-10" db="EMBL/GenBank/DDBJ databases">
        <title>Defluviimonas sp. nov., isolated from ocean surface sediments.</title>
        <authorList>
            <person name="He W."/>
            <person name="Wang L."/>
            <person name="Zhang D.-F."/>
        </authorList>
    </citation>
    <scope>NUCLEOTIDE SEQUENCE [LARGE SCALE GENOMIC DNA]</scope>
    <source>
        <strain evidence="2 3">WL0050</strain>
    </source>
</reference>
<accession>A0ABT2ZJ99</accession>
<evidence type="ECO:0000256" key="1">
    <source>
        <dbReference type="SAM" id="Phobius"/>
    </source>
</evidence>
<name>A0ABT2ZJ99_9RHOB</name>
<feature type="transmembrane region" description="Helical" evidence="1">
    <location>
        <begin position="23"/>
        <end position="42"/>
    </location>
</feature>
<feature type="transmembrane region" description="Helical" evidence="1">
    <location>
        <begin position="179"/>
        <end position="200"/>
    </location>
</feature>
<feature type="transmembrane region" description="Helical" evidence="1">
    <location>
        <begin position="262"/>
        <end position="282"/>
    </location>
</feature>
<dbReference type="Proteomes" id="UP001652564">
    <property type="component" value="Unassembled WGS sequence"/>
</dbReference>
<organism evidence="2 3">
    <name type="scientific">Albidovulum litorale</name>
    <dbReference type="NCBI Taxonomy" id="2984134"/>
    <lineage>
        <taxon>Bacteria</taxon>
        <taxon>Pseudomonadati</taxon>
        <taxon>Pseudomonadota</taxon>
        <taxon>Alphaproteobacteria</taxon>
        <taxon>Rhodobacterales</taxon>
        <taxon>Paracoccaceae</taxon>
        <taxon>Albidovulum</taxon>
    </lineage>
</organism>
<feature type="transmembrane region" description="Helical" evidence="1">
    <location>
        <begin position="220"/>
        <end position="241"/>
    </location>
</feature>
<proteinExistence type="predicted"/>